<evidence type="ECO:0000313" key="1">
    <source>
        <dbReference type="EMBL" id="KAH3717323.1"/>
    </source>
</evidence>
<comment type="caution">
    <text evidence="1">The sequence shown here is derived from an EMBL/GenBank/DDBJ whole genome shotgun (WGS) entry which is preliminary data.</text>
</comment>
<dbReference type="Proteomes" id="UP000828390">
    <property type="component" value="Unassembled WGS sequence"/>
</dbReference>
<proteinExistence type="predicted"/>
<reference evidence="1" key="2">
    <citation type="submission" date="2020-11" db="EMBL/GenBank/DDBJ databases">
        <authorList>
            <person name="McCartney M.A."/>
            <person name="Auch B."/>
            <person name="Kono T."/>
            <person name="Mallez S."/>
            <person name="Becker A."/>
            <person name="Gohl D.M."/>
            <person name="Silverstein K.A.T."/>
            <person name="Koren S."/>
            <person name="Bechman K.B."/>
            <person name="Herman A."/>
            <person name="Abrahante J.E."/>
            <person name="Garbe J."/>
        </authorList>
    </citation>
    <scope>NUCLEOTIDE SEQUENCE</scope>
    <source>
        <strain evidence="1">Duluth1</strain>
        <tissue evidence="1">Whole animal</tissue>
    </source>
</reference>
<dbReference type="EMBL" id="JAIWYP010000013">
    <property type="protein sequence ID" value="KAH3717323.1"/>
    <property type="molecule type" value="Genomic_DNA"/>
</dbReference>
<name>A0A9D4C4L7_DREPO</name>
<keyword evidence="2" id="KW-1185">Reference proteome</keyword>
<organism evidence="1 2">
    <name type="scientific">Dreissena polymorpha</name>
    <name type="common">Zebra mussel</name>
    <name type="synonym">Mytilus polymorpha</name>
    <dbReference type="NCBI Taxonomy" id="45954"/>
    <lineage>
        <taxon>Eukaryota</taxon>
        <taxon>Metazoa</taxon>
        <taxon>Spiralia</taxon>
        <taxon>Lophotrochozoa</taxon>
        <taxon>Mollusca</taxon>
        <taxon>Bivalvia</taxon>
        <taxon>Autobranchia</taxon>
        <taxon>Heteroconchia</taxon>
        <taxon>Euheterodonta</taxon>
        <taxon>Imparidentia</taxon>
        <taxon>Neoheterodontei</taxon>
        <taxon>Myida</taxon>
        <taxon>Dreissenoidea</taxon>
        <taxon>Dreissenidae</taxon>
        <taxon>Dreissena</taxon>
    </lineage>
</organism>
<sequence length="103" mass="11156">MPVASRQSAVLLMHRSYAGIHRGVAVALPGSVWAPVEVRCRPGCSRCHAGRCRSFPVTPGGIKHFNTFPVEPRFIPVEHRFIPVEPRFIPVDAGSRTGASPAS</sequence>
<reference evidence="1" key="1">
    <citation type="journal article" date="2019" name="bioRxiv">
        <title>The Genome of the Zebra Mussel, Dreissena polymorpha: A Resource for Invasive Species Research.</title>
        <authorList>
            <person name="McCartney M.A."/>
            <person name="Auch B."/>
            <person name="Kono T."/>
            <person name="Mallez S."/>
            <person name="Zhang Y."/>
            <person name="Obille A."/>
            <person name="Becker A."/>
            <person name="Abrahante J.E."/>
            <person name="Garbe J."/>
            <person name="Badalamenti J.P."/>
            <person name="Herman A."/>
            <person name="Mangelson H."/>
            <person name="Liachko I."/>
            <person name="Sullivan S."/>
            <person name="Sone E.D."/>
            <person name="Koren S."/>
            <person name="Silverstein K.A.T."/>
            <person name="Beckman K.B."/>
            <person name="Gohl D.M."/>
        </authorList>
    </citation>
    <scope>NUCLEOTIDE SEQUENCE</scope>
    <source>
        <strain evidence="1">Duluth1</strain>
        <tissue evidence="1">Whole animal</tissue>
    </source>
</reference>
<dbReference type="AlphaFoldDB" id="A0A9D4C4L7"/>
<accession>A0A9D4C4L7</accession>
<protein>
    <submittedName>
        <fullName evidence="1">Uncharacterized protein</fullName>
    </submittedName>
</protein>
<gene>
    <name evidence="1" type="ORF">DPMN_060106</name>
</gene>
<evidence type="ECO:0000313" key="2">
    <source>
        <dbReference type="Proteomes" id="UP000828390"/>
    </source>
</evidence>